<reference evidence="1" key="1">
    <citation type="submission" date="2021-06" db="EMBL/GenBank/DDBJ databases">
        <authorList>
            <person name="Kallberg Y."/>
            <person name="Tangrot J."/>
            <person name="Rosling A."/>
        </authorList>
    </citation>
    <scope>NUCLEOTIDE SEQUENCE</scope>
    <source>
        <strain evidence="1">IN212</strain>
    </source>
</reference>
<protein>
    <submittedName>
        <fullName evidence="1">14901_t:CDS:1</fullName>
    </submittedName>
</protein>
<sequence length="56" mass="6428">MIHQPLESGRSVCQAKWYYYELGWTPTYQNLLAKSKVVYQAEFFRAPSNSLILGSG</sequence>
<name>A0A9N8Z0H4_9GLOM</name>
<gene>
    <name evidence="1" type="ORF">RFULGI_LOCUS753</name>
</gene>
<proteinExistence type="predicted"/>
<organism evidence="1 2">
    <name type="scientific">Racocetra fulgida</name>
    <dbReference type="NCBI Taxonomy" id="60492"/>
    <lineage>
        <taxon>Eukaryota</taxon>
        <taxon>Fungi</taxon>
        <taxon>Fungi incertae sedis</taxon>
        <taxon>Mucoromycota</taxon>
        <taxon>Glomeromycotina</taxon>
        <taxon>Glomeromycetes</taxon>
        <taxon>Diversisporales</taxon>
        <taxon>Gigasporaceae</taxon>
        <taxon>Racocetra</taxon>
    </lineage>
</organism>
<evidence type="ECO:0000313" key="2">
    <source>
        <dbReference type="Proteomes" id="UP000789396"/>
    </source>
</evidence>
<dbReference type="EMBL" id="CAJVPZ010000368">
    <property type="protein sequence ID" value="CAG8462674.1"/>
    <property type="molecule type" value="Genomic_DNA"/>
</dbReference>
<comment type="caution">
    <text evidence="1">The sequence shown here is derived from an EMBL/GenBank/DDBJ whole genome shotgun (WGS) entry which is preliminary data.</text>
</comment>
<keyword evidence="2" id="KW-1185">Reference proteome</keyword>
<evidence type="ECO:0000313" key="1">
    <source>
        <dbReference type="EMBL" id="CAG8462674.1"/>
    </source>
</evidence>
<dbReference type="AlphaFoldDB" id="A0A9N8Z0H4"/>
<accession>A0A9N8Z0H4</accession>
<dbReference type="Proteomes" id="UP000789396">
    <property type="component" value="Unassembled WGS sequence"/>
</dbReference>